<dbReference type="EMBL" id="CP120992">
    <property type="protein sequence ID" value="WLQ39367.1"/>
    <property type="molecule type" value="Genomic_DNA"/>
</dbReference>
<keyword evidence="2" id="KW-1185">Reference proteome</keyword>
<evidence type="ECO:0000313" key="2">
    <source>
        <dbReference type="Proteomes" id="UP001229952"/>
    </source>
</evidence>
<proteinExistence type="predicted"/>
<sequence length="93" mass="10358">MLTSSATLPIIVGKTADGLPFRLAQQPDLGIFRLRFDAWTATEVMGDAMCHRLATLSAPMLAQLSLEGVDFTTFSGVHLRYLRPLLIIEEPWR</sequence>
<gene>
    <name evidence="1" type="ORF">P8A22_04575</name>
</gene>
<dbReference type="RefSeq" id="WP_306085984.1">
    <property type="nucleotide sequence ID" value="NZ_CP120992.1"/>
</dbReference>
<organism evidence="1 2">
    <name type="scientific">Streptomyces laculatispora</name>
    <dbReference type="NCBI Taxonomy" id="887464"/>
    <lineage>
        <taxon>Bacteria</taxon>
        <taxon>Bacillati</taxon>
        <taxon>Actinomycetota</taxon>
        <taxon>Actinomycetes</taxon>
        <taxon>Kitasatosporales</taxon>
        <taxon>Streptomycetaceae</taxon>
        <taxon>Streptomyces</taxon>
    </lineage>
</organism>
<evidence type="ECO:0000313" key="1">
    <source>
        <dbReference type="EMBL" id="WLQ39367.1"/>
    </source>
</evidence>
<dbReference type="Proteomes" id="UP001229952">
    <property type="component" value="Chromosome"/>
</dbReference>
<protein>
    <submittedName>
        <fullName evidence="1">Uncharacterized protein</fullName>
    </submittedName>
</protein>
<name>A0ABY9HXQ7_9ACTN</name>
<accession>A0ABY9HXQ7</accession>
<reference evidence="1 2" key="1">
    <citation type="submission" date="2023-03" db="EMBL/GenBank/DDBJ databases">
        <title>Isolation and description of six Streptomyces strains from soil environments, able to metabolize different microbial glucans.</title>
        <authorList>
            <person name="Widen T."/>
            <person name="Larsbrink J."/>
        </authorList>
    </citation>
    <scope>NUCLEOTIDE SEQUENCE [LARGE SCALE GENOMIC DNA]</scope>
    <source>
        <strain evidence="1 2">Mut2</strain>
    </source>
</reference>